<dbReference type="SUPFAM" id="SSF48452">
    <property type="entry name" value="TPR-like"/>
    <property type="match status" value="2"/>
</dbReference>
<name>A0A382CN10_9ZZZZ</name>
<protein>
    <submittedName>
        <fullName evidence="1">Uncharacterized protein</fullName>
    </submittedName>
</protein>
<evidence type="ECO:0000313" key="1">
    <source>
        <dbReference type="EMBL" id="SVB27239.1"/>
    </source>
</evidence>
<dbReference type="Gene3D" id="1.25.40.10">
    <property type="entry name" value="Tetratricopeptide repeat domain"/>
    <property type="match status" value="2"/>
</dbReference>
<proteinExistence type="predicted"/>
<gene>
    <name evidence="1" type="ORF">METZ01_LOCUS180093</name>
</gene>
<accession>A0A382CN10</accession>
<sequence>MRDIEMRLIFIPIIILTATIVIADAFPIQQALNNQTKSSSTKQRQAVIATKAIENAYFDFLKALHEEKPMKGGKLLGRLGLTSKGLSSYKIKEYNSYLTSYFPKASSDHVQMFLIESYIVEKKWDEVQVGLLKFAYLYPNSSIYKKVLDNGYTLLQEEKYFGSVRDKLITLLNDAPKTGKIHSRYFDFLAVVHGFKDKRLTSIFERESWEFLTLYSNRSSGSTVLMWLAQLEQENSAFHPAVMIYEKLMTLYPASQDYAAALYQVAMLKQEKFSDYNEATVSFRKFLKKFPEHNYVAHAQYRIATMADKNFSDWSTAVEEYENLVTKHPTFKYSVPSLLRVGEIQATKLKLKEQAISTYNRVAAEYPDSTFQATEALQRSAKLYQKAKEYEEAIHQYMAIHDNYPGTAGALKSLKECATIYEKKMKQKDKAVEMLNTIIKEFPESKDAKRAEKRIKKLNK</sequence>
<dbReference type="InterPro" id="IPR011990">
    <property type="entry name" value="TPR-like_helical_dom_sf"/>
</dbReference>
<dbReference type="InterPro" id="IPR019734">
    <property type="entry name" value="TPR_rpt"/>
</dbReference>
<reference evidence="1" key="1">
    <citation type="submission" date="2018-05" db="EMBL/GenBank/DDBJ databases">
        <authorList>
            <person name="Lanie J.A."/>
            <person name="Ng W.-L."/>
            <person name="Kazmierczak K.M."/>
            <person name="Andrzejewski T.M."/>
            <person name="Davidsen T.M."/>
            <person name="Wayne K.J."/>
            <person name="Tettelin H."/>
            <person name="Glass J.I."/>
            <person name="Rusch D."/>
            <person name="Podicherti R."/>
            <person name="Tsui H.-C.T."/>
            <person name="Winkler M.E."/>
        </authorList>
    </citation>
    <scope>NUCLEOTIDE SEQUENCE</scope>
</reference>
<dbReference type="AlphaFoldDB" id="A0A382CN10"/>
<organism evidence="1">
    <name type="scientific">marine metagenome</name>
    <dbReference type="NCBI Taxonomy" id="408172"/>
    <lineage>
        <taxon>unclassified sequences</taxon>
        <taxon>metagenomes</taxon>
        <taxon>ecological metagenomes</taxon>
    </lineage>
</organism>
<dbReference type="Pfam" id="PF13174">
    <property type="entry name" value="TPR_6"/>
    <property type="match status" value="4"/>
</dbReference>
<dbReference type="EMBL" id="UINC01035202">
    <property type="protein sequence ID" value="SVB27239.1"/>
    <property type="molecule type" value="Genomic_DNA"/>
</dbReference>